<feature type="compositionally biased region" description="Pro residues" evidence="3">
    <location>
        <begin position="1250"/>
        <end position="1266"/>
    </location>
</feature>
<dbReference type="CDD" id="cd18186">
    <property type="entry name" value="BTB_POZ_ZBTB_KLHL-like"/>
    <property type="match status" value="2"/>
</dbReference>
<evidence type="ECO:0000313" key="5">
    <source>
        <dbReference type="EMBL" id="KIM90108.1"/>
    </source>
</evidence>
<dbReference type="PROSITE" id="PS50012">
    <property type="entry name" value="RCC1_3"/>
    <property type="match status" value="2"/>
</dbReference>
<dbReference type="InterPro" id="IPR011333">
    <property type="entry name" value="SKP1/BTB/POZ_sf"/>
</dbReference>
<dbReference type="SUPFAM" id="SSF48403">
    <property type="entry name" value="Ankyrin repeat"/>
    <property type="match status" value="1"/>
</dbReference>
<evidence type="ECO:0000256" key="2">
    <source>
        <dbReference type="PROSITE-ProRule" id="PRU00235"/>
    </source>
</evidence>
<dbReference type="OrthoDB" id="1893551at2759"/>
<feature type="region of interest" description="Disordered" evidence="3">
    <location>
        <begin position="21"/>
        <end position="42"/>
    </location>
</feature>
<dbReference type="STRING" id="765440.A0A0C3BUC4"/>
<feature type="compositionally biased region" description="Basic and acidic residues" evidence="3">
    <location>
        <begin position="1421"/>
        <end position="1431"/>
    </location>
</feature>
<reference evidence="6" key="2">
    <citation type="submission" date="2015-01" db="EMBL/GenBank/DDBJ databases">
        <title>Evolutionary Origins and Diversification of the Mycorrhizal Mutualists.</title>
        <authorList>
            <consortium name="DOE Joint Genome Institute"/>
            <consortium name="Mycorrhizal Genomics Consortium"/>
            <person name="Kohler A."/>
            <person name="Kuo A."/>
            <person name="Nagy L.G."/>
            <person name="Floudas D."/>
            <person name="Copeland A."/>
            <person name="Barry K.W."/>
            <person name="Cichocki N."/>
            <person name="Veneault-Fourrey C."/>
            <person name="LaButti K."/>
            <person name="Lindquist E.A."/>
            <person name="Lipzen A."/>
            <person name="Lundell T."/>
            <person name="Morin E."/>
            <person name="Murat C."/>
            <person name="Riley R."/>
            <person name="Ohm R."/>
            <person name="Sun H."/>
            <person name="Tunlid A."/>
            <person name="Henrissat B."/>
            <person name="Grigoriev I.V."/>
            <person name="Hibbett D.S."/>
            <person name="Martin F."/>
        </authorList>
    </citation>
    <scope>NUCLEOTIDE SEQUENCE [LARGE SCALE GENOMIC DNA]</scope>
    <source>
        <strain evidence="6">F 1598</strain>
    </source>
</reference>
<reference evidence="5 6" key="1">
    <citation type="submission" date="2014-04" db="EMBL/GenBank/DDBJ databases">
        <authorList>
            <consortium name="DOE Joint Genome Institute"/>
            <person name="Kuo A."/>
            <person name="Tarkka M."/>
            <person name="Buscot F."/>
            <person name="Kohler A."/>
            <person name="Nagy L.G."/>
            <person name="Floudas D."/>
            <person name="Copeland A."/>
            <person name="Barry K.W."/>
            <person name="Cichocki N."/>
            <person name="Veneault-Fourrey C."/>
            <person name="LaButti K."/>
            <person name="Lindquist E.A."/>
            <person name="Lipzen A."/>
            <person name="Lundell T."/>
            <person name="Morin E."/>
            <person name="Murat C."/>
            <person name="Sun H."/>
            <person name="Tunlid A."/>
            <person name="Henrissat B."/>
            <person name="Grigoriev I.V."/>
            <person name="Hibbett D.S."/>
            <person name="Martin F."/>
            <person name="Nordberg H.P."/>
            <person name="Cantor M.N."/>
            <person name="Hua S.X."/>
        </authorList>
    </citation>
    <scope>NUCLEOTIDE SEQUENCE [LARGE SCALE GENOMIC DNA]</scope>
    <source>
        <strain evidence="5 6">F 1598</strain>
    </source>
</reference>
<proteinExistence type="predicted"/>
<feature type="compositionally biased region" description="Low complexity" evidence="3">
    <location>
        <begin position="22"/>
        <end position="40"/>
    </location>
</feature>
<evidence type="ECO:0000256" key="1">
    <source>
        <dbReference type="ARBA" id="ARBA00022737"/>
    </source>
</evidence>
<sequence>MNQLHAYFSLRQQHNFQRLLDGSRGQSSSSLSNSGGKSWSRPSALTSAMICDVNARDWLGRTVLHLACASAEPSSLEYVKLLLAHPAININLQDTESHWTALHRALFHGNIAAAVLLLKRSDVDTSLKDFEGYTAFDLYNSTLSSTKPSASNDDSAELFTWGANRNAALGLGDGDDRAYPDQVVFQSVEDSATRPIASRFKSIQMRHVSMSRLHTVVVTSESRGNLRVCGFGSGGRLGPGQHTQYSLMPIPQLTQTIVSIALGQDHTLAVTKSGEVLSWGLNRFSQLGYVIEPSSTGSSVSLGRSEEPVQASPRKIFGALKKEVVRGVAACKTASACWTDSEVFTWGTNHGQLGYDKAAQPVQILPRKVTKIISPVKGVSITDTALACLLETQDIICIWNDRHFKINFPSEIKVVYRPPQAVKDTHIAKITSCDDTFAALSSSGEVFTFSVPSPSEVDASGKERTAIKPQRVWALRKQFSGVRDVALGSDGSLIVATQSGHVFVRSRNAKSGQSSGAKTFKFQRVPYLQRVIGVCANNTGAFGALRVDYHPAAIHVSSKSTSQHFAVIQPYLRFPSGTEQLNVDAPIPSTDSPELPPLRPLRPSGVDDEGEDSNMQSDIRNLERLCLLLTLDKESLKGPEGHHLFDCIPLTHGADLMVQSPSGSEFPVHRMWLAARSQVLCEVLSRTKTIHDAGSMISLRLAHTNQHPLTSSLPRLVFGGCSSMSILILLFYLYSDEVLSIWDQRIAIALEQQLQDLKVRPAQVRLELQALALILDLPKLAEVVQSPAKRIPSPSLVLDLQHLAQLTEKQGLTQIRARGLTRSPLAPDVIIQLSDRDVLCHSVVLRAGSSFFAALFDDNDWTAKRWDEYGVIKVDMRHWEWRIMQFPLRFLCSGFETEHDLFNTLDFVDTVDEVLEFTFQVIAAANELLLYRLVILCSTAVLRYLTINNTCYMLSDATHFQIRPLMHVLHDYMATNMETLLEGRMLDDLTPNLIKQLTEFVRKQQAEKFAVTRSTKIFDRAVQNYGEWLALQDIPQPVIRAAKPGAPKESPKHRRLSNASITMSSPDTRPLATIHAPPLPLAGSGPSGDEIFVMDDAEVNAAPSGESIIGQGSTVRLEADASGKRVPVWTRRPPAPKVDMKSIMAEAESNKPTDPKAPGLPYRAEKKPQRERRKMQWSQPGDTAERSDNVAPESTRTTSSPWKVAPAPAISPMAFPTLVLPSTSPANSLPFGTPPAGQTRGKHPDSKMLPTPPVTPKPPGTPPRPPFSQSGPGPIFIPSRQSPAKSGSSSRHVSGPAWTLPPVQPVVESSPLGPNQSLSFAAIQQLQLDQGFVPVLDKRSLLEIQEEEQARQAEDDFLKWWAAEEERVKLESQTGHEQGLRKAKGPKTLASATADASTGVAGDGGSQSEGRRTSRRPAKSSKVDRPKLNIT</sequence>
<feature type="region of interest" description="Disordered" evidence="3">
    <location>
        <begin position="583"/>
        <end position="614"/>
    </location>
</feature>
<dbReference type="Gene3D" id="1.25.40.20">
    <property type="entry name" value="Ankyrin repeat-containing domain"/>
    <property type="match status" value="1"/>
</dbReference>
<feature type="region of interest" description="Disordered" evidence="3">
    <location>
        <begin position="1145"/>
        <end position="1207"/>
    </location>
</feature>
<feature type="region of interest" description="Disordered" evidence="3">
    <location>
        <begin position="1226"/>
        <end position="1297"/>
    </location>
</feature>
<dbReference type="InterPro" id="IPR051625">
    <property type="entry name" value="Signaling_Regulatory_Domain"/>
</dbReference>
<gene>
    <name evidence="5" type="ORF">PILCRDRAFT_1476</name>
</gene>
<feature type="compositionally biased region" description="Polar residues" evidence="3">
    <location>
        <begin position="1279"/>
        <end position="1292"/>
    </location>
</feature>
<feature type="domain" description="BTB" evidence="4">
    <location>
        <begin position="827"/>
        <end position="894"/>
    </location>
</feature>
<keyword evidence="1" id="KW-0677">Repeat</keyword>
<dbReference type="InterPro" id="IPR036770">
    <property type="entry name" value="Ankyrin_rpt-contain_sf"/>
</dbReference>
<organism evidence="5 6">
    <name type="scientific">Piloderma croceum (strain F 1598)</name>
    <dbReference type="NCBI Taxonomy" id="765440"/>
    <lineage>
        <taxon>Eukaryota</taxon>
        <taxon>Fungi</taxon>
        <taxon>Dikarya</taxon>
        <taxon>Basidiomycota</taxon>
        <taxon>Agaricomycotina</taxon>
        <taxon>Agaricomycetes</taxon>
        <taxon>Agaricomycetidae</taxon>
        <taxon>Atheliales</taxon>
        <taxon>Atheliaceae</taxon>
        <taxon>Piloderma</taxon>
    </lineage>
</organism>
<dbReference type="SUPFAM" id="SSF54695">
    <property type="entry name" value="POZ domain"/>
    <property type="match status" value="1"/>
</dbReference>
<dbReference type="InParanoid" id="A0A0C3BUC4"/>
<dbReference type="PANTHER" id="PTHR22872:SF2">
    <property type="entry name" value="INHIBITOR OF BRUTON TYROSINE KINASE"/>
    <property type="match status" value="1"/>
</dbReference>
<dbReference type="InterPro" id="IPR000210">
    <property type="entry name" value="BTB/POZ_dom"/>
</dbReference>
<feature type="compositionally biased region" description="Polar residues" evidence="3">
    <location>
        <begin position="1192"/>
        <end position="1201"/>
    </location>
</feature>
<dbReference type="EMBL" id="KN832973">
    <property type="protein sequence ID" value="KIM90108.1"/>
    <property type="molecule type" value="Genomic_DNA"/>
</dbReference>
<dbReference type="PROSITE" id="PS50097">
    <property type="entry name" value="BTB"/>
    <property type="match status" value="1"/>
</dbReference>
<feature type="repeat" description="RCC1" evidence="2">
    <location>
        <begin position="156"/>
        <end position="221"/>
    </location>
</feature>
<dbReference type="Pfam" id="PF12796">
    <property type="entry name" value="Ank_2"/>
    <property type="match status" value="1"/>
</dbReference>
<feature type="region of interest" description="Disordered" evidence="3">
    <location>
        <begin position="1370"/>
        <end position="1431"/>
    </location>
</feature>
<feature type="repeat" description="RCC1" evidence="2">
    <location>
        <begin position="224"/>
        <end position="273"/>
    </location>
</feature>
<dbReference type="PANTHER" id="PTHR22872">
    <property type="entry name" value="BTK-BINDING PROTEIN-RELATED"/>
    <property type="match status" value="1"/>
</dbReference>
<dbReference type="HOGENOM" id="CLU_002285_0_0_1"/>
<name>A0A0C3BUC4_PILCF</name>
<dbReference type="SUPFAM" id="SSF50985">
    <property type="entry name" value="RCC1/BLIP-II"/>
    <property type="match status" value="1"/>
</dbReference>
<accession>A0A0C3BUC4</accession>
<dbReference type="FunCoup" id="A0A0C3BUC4">
    <property type="interactions" value="97"/>
</dbReference>
<protein>
    <recommendedName>
        <fullName evidence="4">BTB domain-containing protein</fullName>
    </recommendedName>
</protein>
<dbReference type="InterPro" id="IPR000408">
    <property type="entry name" value="Reg_chr_condens"/>
</dbReference>
<dbReference type="InterPro" id="IPR009091">
    <property type="entry name" value="RCC1/BLIP-II"/>
</dbReference>
<dbReference type="Pfam" id="PF13540">
    <property type="entry name" value="RCC1_2"/>
    <property type="match status" value="1"/>
</dbReference>
<dbReference type="SMART" id="SM00248">
    <property type="entry name" value="ANK"/>
    <property type="match status" value="2"/>
</dbReference>
<dbReference type="Gene3D" id="3.30.710.10">
    <property type="entry name" value="Potassium Channel Kv1.1, Chain A"/>
    <property type="match status" value="2"/>
</dbReference>
<evidence type="ECO:0000256" key="3">
    <source>
        <dbReference type="SAM" id="MobiDB-lite"/>
    </source>
</evidence>
<keyword evidence="6" id="KW-1185">Reference proteome</keyword>
<evidence type="ECO:0000313" key="6">
    <source>
        <dbReference type="Proteomes" id="UP000054166"/>
    </source>
</evidence>
<dbReference type="InterPro" id="IPR002110">
    <property type="entry name" value="Ankyrin_rpt"/>
</dbReference>
<dbReference type="Gene3D" id="2.130.10.30">
    <property type="entry name" value="Regulator of chromosome condensation 1/beta-lactamase-inhibitor protein II"/>
    <property type="match status" value="1"/>
</dbReference>
<evidence type="ECO:0000259" key="4">
    <source>
        <dbReference type="PROSITE" id="PS50097"/>
    </source>
</evidence>
<dbReference type="Proteomes" id="UP000054166">
    <property type="component" value="Unassembled WGS sequence"/>
</dbReference>